<evidence type="ECO:0000313" key="1">
    <source>
        <dbReference type="EMBL" id="JAH12837.1"/>
    </source>
</evidence>
<protein>
    <submittedName>
        <fullName evidence="1">Uncharacterized protein</fullName>
    </submittedName>
</protein>
<sequence length="26" mass="3368">MWFKQIRLLGTRPCFRFLPRFTRFHL</sequence>
<organism evidence="1">
    <name type="scientific">Anguilla anguilla</name>
    <name type="common">European freshwater eel</name>
    <name type="synonym">Muraena anguilla</name>
    <dbReference type="NCBI Taxonomy" id="7936"/>
    <lineage>
        <taxon>Eukaryota</taxon>
        <taxon>Metazoa</taxon>
        <taxon>Chordata</taxon>
        <taxon>Craniata</taxon>
        <taxon>Vertebrata</taxon>
        <taxon>Euteleostomi</taxon>
        <taxon>Actinopterygii</taxon>
        <taxon>Neopterygii</taxon>
        <taxon>Teleostei</taxon>
        <taxon>Anguilliformes</taxon>
        <taxon>Anguillidae</taxon>
        <taxon>Anguilla</taxon>
    </lineage>
</organism>
<reference evidence="1" key="1">
    <citation type="submission" date="2014-11" db="EMBL/GenBank/DDBJ databases">
        <authorList>
            <person name="Amaro Gonzalez C."/>
        </authorList>
    </citation>
    <scope>NUCLEOTIDE SEQUENCE</scope>
</reference>
<accession>A0A0E9Q8K6</accession>
<proteinExistence type="predicted"/>
<dbReference type="EMBL" id="GBXM01095740">
    <property type="protein sequence ID" value="JAH12837.1"/>
    <property type="molecule type" value="Transcribed_RNA"/>
</dbReference>
<dbReference type="AlphaFoldDB" id="A0A0E9Q8K6"/>
<name>A0A0E9Q8K6_ANGAN</name>
<reference evidence="1" key="2">
    <citation type="journal article" date="2015" name="Fish Shellfish Immunol.">
        <title>Early steps in the European eel (Anguilla anguilla)-Vibrio vulnificus interaction in the gills: Role of the RtxA13 toxin.</title>
        <authorList>
            <person name="Callol A."/>
            <person name="Pajuelo D."/>
            <person name="Ebbesson L."/>
            <person name="Teles M."/>
            <person name="MacKenzie S."/>
            <person name="Amaro C."/>
        </authorList>
    </citation>
    <scope>NUCLEOTIDE SEQUENCE</scope>
</reference>